<evidence type="ECO:0000313" key="1">
    <source>
        <dbReference type="EMBL" id="DAD79814.1"/>
    </source>
</evidence>
<proteinExistence type="predicted"/>
<organism evidence="1">
    <name type="scientific">Myoviridae sp. ctj9o3</name>
    <dbReference type="NCBI Taxonomy" id="2826688"/>
    <lineage>
        <taxon>Viruses</taxon>
        <taxon>Duplodnaviria</taxon>
        <taxon>Heunggongvirae</taxon>
        <taxon>Uroviricota</taxon>
        <taxon>Caudoviricetes</taxon>
    </lineage>
</organism>
<dbReference type="EMBL" id="BK014873">
    <property type="protein sequence ID" value="DAD79814.1"/>
    <property type="molecule type" value="Genomic_DNA"/>
</dbReference>
<name>A0A8S5MC50_9CAUD</name>
<sequence>MLFLILISNFIFKSTVFTLTIHNSLIHFVYLLTYFNT</sequence>
<reference evidence="1" key="1">
    <citation type="journal article" date="2021" name="Proc. Natl. Acad. Sci. U.S.A.">
        <title>A Catalog of Tens of Thousands of Viruses from Human Metagenomes Reveals Hidden Associations with Chronic Diseases.</title>
        <authorList>
            <person name="Tisza M.J."/>
            <person name="Buck C.B."/>
        </authorList>
    </citation>
    <scope>NUCLEOTIDE SEQUENCE</scope>
    <source>
        <strain evidence="1">Ctj9o3</strain>
    </source>
</reference>
<accession>A0A8S5MC50</accession>
<protein>
    <submittedName>
        <fullName evidence="1">Uncharacterized protein</fullName>
    </submittedName>
</protein>